<dbReference type="InterPro" id="IPR011009">
    <property type="entry name" value="Kinase-like_dom_sf"/>
</dbReference>
<organism evidence="11 12">
    <name type="scientific">Tritrichomonas musculus</name>
    <dbReference type="NCBI Taxonomy" id="1915356"/>
    <lineage>
        <taxon>Eukaryota</taxon>
        <taxon>Metamonada</taxon>
        <taxon>Parabasalia</taxon>
        <taxon>Tritrichomonadida</taxon>
        <taxon>Tritrichomonadidae</taxon>
        <taxon>Tritrichomonas</taxon>
    </lineage>
</organism>
<comment type="catalytic activity">
    <reaction evidence="9">
        <text>L-tyrosyl-[protein] + ATP = O-phospho-L-tyrosyl-[protein] + ADP + H(+)</text>
        <dbReference type="Rhea" id="RHEA:10596"/>
        <dbReference type="Rhea" id="RHEA-COMP:10136"/>
        <dbReference type="Rhea" id="RHEA-COMP:20101"/>
        <dbReference type="ChEBI" id="CHEBI:15378"/>
        <dbReference type="ChEBI" id="CHEBI:30616"/>
        <dbReference type="ChEBI" id="CHEBI:46858"/>
        <dbReference type="ChEBI" id="CHEBI:61978"/>
        <dbReference type="ChEBI" id="CHEBI:456216"/>
        <dbReference type="EC" id="2.7.12.2"/>
    </reaction>
</comment>
<dbReference type="PANTHER" id="PTHR48013:SF9">
    <property type="entry name" value="DUAL SPECIFICITY MITOGEN-ACTIVATED PROTEIN KINASE KINASE 5"/>
    <property type="match status" value="1"/>
</dbReference>
<evidence type="ECO:0000256" key="5">
    <source>
        <dbReference type="ARBA" id="ARBA00038035"/>
    </source>
</evidence>
<protein>
    <recommendedName>
        <fullName evidence="6">mitogen-activated protein kinase kinase</fullName>
        <ecNumber evidence="6">2.7.12.2</ecNumber>
    </recommendedName>
</protein>
<keyword evidence="2" id="KW-0547">Nucleotide-binding</keyword>
<name>A0ABR2KBP5_9EUKA</name>
<dbReference type="PANTHER" id="PTHR48013">
    <property type="entry name" value="DUAL SPECIFICITY MITOGEN-ACTIVATED PROTEIN KINASE KINASE 5-RELATED"/>
    <property type="match status" value="1"/>
</dbReference>
<comment type="catalytic activity">
    <reaction evidence="7">
        <text>L-seryl-[protein] + ATP = O-phospho-L-seryl-[protein] + ADP + H(+)</text>
        <dbReference type="Rhea" id="RHEA:17989"/>
        <dbReference type="Rhea" id="RHEA-COMP:9863"/>
        <dbReference type="Rhea" id="RHEA-COMP:11604"/>
        <dbReference type="ChEBI" id="CHEBI:15378"/>
        <dbReference type="ChEBI" id="CHEBI:29999"/>
        <dbReference type="ChEBI" id="CHEBI:30616"/>
        <dbReference type="ChEBI" id="CHEBI:83421"/>
        <dbReference type="ChEBI" id="CHEBI:456216"/>
        <dbReference type="EC" id="2.7.12.2"/>
    </reaction>
</comment>
<dbReference type="PROSITE" id="PS50011">
    <property type="entry name" value="PROTEIN_KINASE_DOM"/>
    <property type="match status" value="1"/>
</dbReference>
<keyword evidence="1" id="KW-0808">Transferase</keyword>
<evidence type="ECO:0000256" key="9">
    <source>
        <dbReference type="ARBA" id="ARBA00051693"/>
    </source>
</evidence>
<keyword evidence="3" id="KW-0418">Kinase</keyword>
<evidence type="ECO:0000256" key="3">
    <source>
        <dbReference type="ARBA" id="ARBA00022777"/>
    </source>
</evidence>
<accession>A0ABR2KBP5</accession>
<gene>
    <name evidence="11" type="ORF">M9Y10_033279</name>
</gene>
<dbReference type="EMBL" id="JAPFFF010000005">
    <property type="protein sequence ID" value="KAK8888548.1"/>
    <property type="molecule type" value="Genomic_DNA"/>
</dbReference>
<dbReference type="EC" id="2.7.12.2" evidence="6"/>
<comment type="similarity">
    <text evidence="5">Belongs to the protein kinase superfamily. STE Ser/Thr protein kinase family. MAP kinase kinase subfamily.</text>
</comment>
<evidence type="ECO:0000313" key="11">
    <source>
        <dbReference type="EMBL" id="KAK8888548.1"/>
    </source>
</evidence>
<keyword evidence="4" id="KW-0067">ATP-binding</keyword>
<evidence type="ECO:0000256" key="7">
    <source>
        <dbReference type="ARBA" id="ARBA00049014"/>
    </source>
</evidence>
<evidence type="ECO:0000259" key="10">
    <source>
        <dbReference type="PROSITE" id="PS50011"/>
    </source>
</evidence>
<evidence type="ECO:0000313" key="12">
    <source>
        <dbReference type="Proteomes" id="UP001470230"/>
    </source>
</evidence>
<evidence type="ECO:0000256" key="2">
    <source>
        <dbReference type="ARBA" id="ARBA00022741"/>
    </source>
</evidence>
<feature type="domain" description="Protein kinase" evidence="10">
    <location>
        <begin position="29"/>
        <end position="246"/>
    </location>
</feature>
<sequence length="246" mass="28348">MKEISRLKSLLLASKKKPNEIEILDINDYKEGEFIGEEATSIVRILIKSENEKFAKKELKGFTQKVLQQFFTEGDNLFKNCHPCIIRIIYVNYGDDTHAPWILLKLEPTSLEKAILNNELDENEKNRITAELVLGMRYIHSRNFMYRNLKLSNILLSKNRHVRISDFGPPEEDELEASESKNIGILRFMAPELFEENDENTKDTNKVDVYAFGIILFFIVTGSYPKFSMKNVVNGVIPIIPDSIVS</sequence>
<reference evidence="11 12" key="1">
    <citation type="submission" date="2024-04" db="EMBL/GenBank/DDBJ databases">
        <title>Tritrichomonas musculus Genome.</title>
        <authorList>
            <person name="Alves-Ferreira E."/>
            <person name="Grigg M."/>
            <person name="Lorenzi H."/>
            <person name="Galac M."/>
        </authorList>
    </citation>
    <scope>NUCLEOTIDE SEQUENCE [LARGE SCALE GENOMIC DNA]</scope>
    <source>
        <strain evidence="11 12">EAF2021</strain>
    </source>
</reference>
<dbReference type="Pfam" id="PF00069">
    <property type="entry name" value="Pkinase"/>
    <property type="match status" value="1"/>
</dbReference>
<evidence type="ECO:0000256" key="4">
    <source>
        <dbReference type="ARBA" id="ARBA00022840"/>
    </source>
</evidence>
<dbReference type="SUPFAM" id="SSF56112">
    <property type="entry name" value="Protein kinase-like (PK-like)"/>
    <property type="match status" value="1"/>
</dbReference>
<comment type="caution">
    <text evidence="11">The sequence shown here is derived from an EMBL/GenBank/DDBJ whole genome shotgun (WGS) entry which is preliminary data.</text>
</comment>
<comment type="catalytic activity">
    <reaction evidence="8">
        <text>L-threonyl-[protein] + ATP = O-phospho-L-threonyl-[protein] + ADP + H(+)</text>
        <dbReference type="Rhea" id="RHEA:46608"/>
        <dbReference type="Rhea" id="RHEA-COMP:11060"/>
        <dbReference type="Rhea" id="RHEA-COMP:11605"/>
        <dbReference type="ChEBI" id="CHEBI:15378"/>
        <dbReference type="ChEBI" id="CHEBI:30013"/>
        <dbReference type="ChEBI" id="CHEBI:30616"/>
        <dbReference type="ChEBI" id="CHEBI:61977"/>
        <dbReference type="ChEBI" id="CHEBI:456216"/>
        <dbReference type="EC" id="2.7.12.2"/>
    </reaction>
</comment>
<dbReference type="InterPro" id="IPR000719">
    <property type="entry name" value="Prot_kinase_dom"/>
</dbReference>
<dbReference type="Gene3D" id="1.10.510.10">
    <property type="entry name" value="Transferase(Phosphotransferase) domain 1"/>
    <property type="match status" value="1"/>
</dbReference>
<evidence type="ECO:0000256" key="6">
    <source>
        <dbReference type="ARBA" id="ARBA00038999"/>
    </source>
</evidence>
<evidence type="ECO:0000256" key="1">
    <source>
        <dbReference type="ARBA" id="ARBA00022679"/>
    </source>
</evidence>
<dbReference type="Proteomes" id="UP001470230">
    <property type="component" value="Unassembled WGS sequence"/>
</dbReference>
<evidence type="ECO:0000256" key="8">
    <source>
        <dbReference type="ARBA" id="ARBA00049299"/>
    </source>
</evidence>
<keyword evidence="12" id="KW-1185">Reference proteome</keyword>
<proteinExistence type="inferred from homology"/>